<sequence length="131" mass="14187">MQSAMTQSRGLAGSRLAARSARTTRVQSARAGVRVMAAGSNYQWLNKEPLALIAGFLGWFAPSNIAVPAFGGQSLFGAFTQSIGEELAHFPTGPALTDSFWILMVTWHMGLFACLFWGQIGVQARKQGYFN</sequence>
<dbReference type="STRING" id="554055.A0A2P6V006"/>
<keyword evidence="1" id="KW-0812">Transmembrane</keyword>
<dbReference type="NCBIfam" id="TIGR03059">
    <property type="entry name" value="psaOeuk"/>
    <property type="match status" value="1"/>
</dbReference>
<evidence type="ECO:0000313" key="3">
    <source>
        <dbReference type="Proteomes" id="UP000239649"/>
    </source>
</evidence>
<dbReference type="PANTHER" id="PTHR36311:SF1">
    <property type="entry name" value="PHOTOSYSTEM I SUBUNIT O"/>
    <property type="match status" value="1"/>
</dbReference>
<keyword evidence="3" id="KW-1185">Reference proteome</keyword>
<keyword evidence="1" id="KW-0472">Membrane</keyword>
<evidence type="ECO:0000256" key="1">
    <source>
        <dbReference type="SAM" id="Phobius"/>
    </source>
</evidence>
<dbReference type="Pfam" id="PF22832">
    <property type="entry name" value="PsaO_TMD"/>
    <property type="match status" value="1"/>
</dbReference>
<feature type="transmembrane region" description="Helical" evidence="1">
    <location>
        <begin position="50"/>
        <end position="70"/>
    </location>
</feature>
<accession>A0A2P6V006</accession>
<name>A0A2P6V006_9CHLO</name>
<protein>
    <submittedName>
        <fullName evidence="2">Photosystem I subunit O</fullName>
    </submittedName>
</protein>
<reference evidence="2 3" key="1">
    <citation type="journal article" date="2018" name="Plant J.">
        <title>Genome sequences of Chlorella sorokiniana UTEX 1602 and Micractinium conductrix SAG 241.80: implications to maltose excretion by a green alga.</title>
        <authorList>
            <person name="Arriola M.B."/>
            <person name="Velmurugan N."/>
            <person name="Zhang Y."/>
            <person name="Plunkett M.H."/>
            <person name="Hondzo H."/>
            <person name="Barney B.M."/>
        </authorList>
    </citation>
    <scope>NUCLEOTIDE SEQUENCE [LARGE SCALE GENOMIC DNA]</scope>
    <source>
        <strain evidence="2 3">SAG 241.80</strain>
    </source>
</reference>
<gene>
    <name evidence="2" type="ORF">C2E20_8944</name>
</gene>
<dbReference type="OrthoDB" id="1903335at2759"/>
<dbReference type="InterPro" id="IPR017498">
    <property type="entry name" value="PSI_PsaO"/>
</dbReference>
<evidence type="ECO:0000313" key="2">
    <source>
        <dbReference type="EMBL" id="PSC67374.1"/>
    </source>
</evidence>
<dbReference type="EMBL" id="LHPF02000062">
    <property type="protein sequence ID" value="PSC67374.1"/>
    <property type="molecule type" value="Genomic_DNA"/>
</dbReference>
<dbReference type="Proteomes" id="UP000239649">
    <property type="component" value="Unassembled WGS sequence"/>
</dbReference>
<keyword evidence="1" id="KW-1133">Transmembrane helix</keyword>
<dbReference type="AlphaFoldDB" id="A0A2P6V006"/>
<dbReference type="PANTHER" id="PTHR36311">
    <property type="entry name" value="PHOTOSYSTEM I SUBUNIT O"/>
    <property type="match status" value="1"/>
</dbReference>
<proteinExistence type="predicted"/>
<feature type="transmembrane region" description="Helical" evidence="1">
    <location>
        <begin position="100"/>
        <end position="118"/>
    </location>
</feature>
<organism evidence="2 3">
    <name type="scientific">Micractinium conductrix</name>
    <dbReference type="NCBI Taxonomy" id="554055"/>
    <lineage>
        <taxon>Eukaryota</taxon>
        <taxon>Viridiplantae</taxon>
        <taxon>Chlorophyta</taxon>
        <taxon>core chlorophytes</taxon>
        <taxon>Trebouxiophyceae</taxon>
        <taxon>Chlorellales</taxon>
        <taxon>Chlorellaceae</taxon>
        <taxon>Chlorella clade</taxon>
        <taxon>Micractinium</taxon>
    </lineage>
</organism>
<comment type="caution">
    <text evidence="2">The sequence shown here is derived from an EMBL/GenBank/DDBJ whole genome shotgun (WGS) entry which is preliminary data.</text>
</comment>